<dbReference type="Proteomes" id="UP001358586">
    <property type="component" value="Chromosome 7"/>
</dbReference>
<proteinExistence type="predicted"/>
<evidence type="ECO:0000313" key="2">
    <source>
        <dbReference type="Proteomes" id="UP001358586"/>
    </source>
</evidence>
<accession>A0ABR0P8K4</accession>
<organism evidence="1 2">
    <name type="scientific">Gossypium arboreum</name>
    <name type="common">Tree cotton</name>
    <name type="synonym">Gossypium nanking</name>
    <dbReference type="NCBI Taxonomy" id="29729"/>
    <lineage>
        <taxon>Eukaryota</taxon>
        <taxon>Viridiplantae</taxon>
        <taxon>Streptophyta</taxon>
        <taxon>Embryophyta</taxon>
        <taxon>Tracheophyta</taxon>
        <taxon>Spermatophyta</taxon>
        <taxon>Magnoliopsida</taxon>
        <taxon>eudicotyledons</taxon>
        <taxon>Gunneridae</taxon>
        <taxon>Pentapetalae</taxon>
        <taxon>rosids</taxon>
        <taxon>malvids</taxon>
        <taxon>Malvales</taxon>
        <taxon>Malvaceae</taxon>
        <taxon>Malvoideae</taxon>
        <taxon>Gossypium</taxon>
    </lineage>
</organism>
<gene>
    <name evidence="1" type="ORF">PVK06_022436</name>
</gene>
<keyword evidence="2" id="KW-1185">Reference proteome</keyword>
<protein>
    <submittedName>
        <fullName evidence="1">Uncharacterized protein</fullName>
    </submittedName>
</protein>
<dbReference type="EMBL" id="JARKNE010000007">
    <property type="protein sequence ID" value="KAK5817512.1"/>
    <property type="molecule type" value="Genomic_DNA"/>
</dbReference>
<evidence type="ECO:0000313" key="1">
    <source>
        <dbReference type="EMBL" id="KAK5817512.1"/>
    </source>
</evidence>
<sequence length="91" mass="9898">MGGVVQCGAFILLFVSCYNIATVSNLTATVVFTLAAGQSLKPMTIAPNAFIGCLLFRWGSFDPQELARFSKLLDKLVRLKPGWPDNKDMAT</sequence>
<comment type="caution">
    <text evidence="1">The sequence shown here is derived from an EMBL/GenBank/DDBJ whole genome shotgun (WGS) entry which is preliminary data.</text>
</comment>
<name>A0ABR0P8K4_GOSAR</name>
<reference evidence="1 2" key="1">
    <citation type="submission" date="2023-03" db="EMBL/GenBank/DDBJ databases">
        <title>WGS of Gossypium arboreum.</title>
        <authorList>
            <person name="Yu D."/>
        </authorList>
    </citation>
    <scope>NUCLEOTIDE SEQUENCE [LARGE SCALE GENOMIC DNA]</scope>
    <source>
        <tissue evidence="1">Leaf</tissue>
    </source>
</reference>